<evidence type="ECO:0000256" key="1">
    <source>
        <dbReference type="ARBA" id="ARBA00022729"/>
    </source>
</evidence>
<gene>
    <name evidence="4" type="ORF">AB2B41_17770</name>
</gene>
<protein>
    <submittedName>
        <fullName evidence="4">DUF4174 domain-containing protein</fullName>
    </submittedName>
</protein>
<dbReference type="Proteomes" id="UP001556098">
    <property type="component" value="Unassembled WGS sequence"/>
</dbReference>
<feature type="domain" description="DUF4174" evidence="3">
    <location>
        <begin position="39"/>
        <end position="140"/>
    </location>
</feature>
<feature type="signal peptide" evidence="2">
    <location>
        <begin position="1"/>
        <end position="19"/>
    </location>
</feature>
<evidence type="ECO:0000256" key="2">
    <source>
        <dbReference type="SAM" id="SignalP"/>
    </source>
</evidence>
<dbReference type="InterPro" id="IPR025232">
    <property type="entry name" value="DUF4174"/>
</dbReference>
<organism evidence="4 5">
    <name type="scientific">Sulfitobacter sediminis</name>
    <dbReference type="NCBI Taxonomy" id="3234186"/>
    <lineage>
        <taxon>Bacteria</taxon>
        <taxon>Pseudomonadati</taxon>
        <taxon>Pseudomonadota</taxon>
        <taxon>Alphaproteobacteria</taxon>
        <taxon>Rhodobacterales</taxon>
        <taxon>Roseobacteraceae</taxon>
        <taxon>Sulfitobacter</taxon>
    </lineage>
</organism>
<comment type="caution">
    <text evidence="4">The sequence shown here is derived from an EMBL/GenBank/DDBJ whole genome shotgun (WGS) entry which is preliminary data.</text>
</comment>
<dbReference type="Pfam" id="PF13778">
    <property type="entry name" value="DUF4174"/>
    <property type="match status" value="1"/>
</dbReference>
<feature type="chain" id="PRO_5046671902" evidence="2">
    <location>
        <begin position="20"/>
        <end position="151"/>
    </location>
</feature>
<dbReference type="EMBL" id="JBFNXX010000016">
    <property type="protein sequence ID" value="MEW9921461.1"/>
    <property type="molecule type" value="Genomic_DNA"/>
</dbReference>
<keyword evidence="1 2" id="KW-0732">Signal</keyword>
<evidence type="ECO:0000259" key="3">
    <source>
        <dbReference type="Pfam" id="PF13778"/>
    </source>
</evidence>
<dbReference type="RefSeq" id="WP_367879163.1">
    <property type="nucleotide sequence ID" value="NZ_JBFNXX010000016.1"/>
</dbReference>
<accession>A0ABV3RRB7</accession>
<sequence length="151" mass="17252">MKRLIPIVIAGLIATGALAQETGAMERETLFAPADMPDLSEFRWKKRPVLVFADSDNDPAYIEQLELLGERPEELLERDVIVLTDTDPEARSALRLKMRPRGFMLVLVGKDGGVKLRKPFPWDVREITRSIDKMPIRQQEIRDAKEAARER</sequence>
<reference evidence="4 5" key="1">
    <citation type="submission" date="2024-07" db="EMBL/GenBank/DDBJ databases">
        <title>Marimonas sp.nov., isolated from tidal-flat sediment.</title>
        <authorList>
            <person name="Jayan J.N."/>
            <person name="Lee S.S."/>
        </authorList>
    </citation>
    <scope>NUCLEOTIDE SEQUENCE [LARGE SCALE GENOMIC DNA]</scope>
    <source>
        <strain evidence="4 5">MJW-29</strain>
    </source>
</reference>
<proteinExistence type="predicted"/>
<name>A0ABV3RRB7_9RHOB</name>
<keyword evidence="5" id="KW-1185">Reference proteome</keyword>
<evidence type="ECO:0000313" key="4">
    <source>
        <dbReference type="EMBL" id="MEW9921461.1"/>
    </source>
</evidence>
<evidence type="ECO:0000313" key="5">
    <source>
        <dbReference type="Proteomes" id="UP001556098"/>
    </source>
</evidence>